<dbReference type="EMBL" id="MN741004">
    <property type="protein sequence ID" value="QHU22255.1"/>
    <property type="molecule type" value="Genomic_DNA"/>
</dbReference>
<accession>A0A6C0KWC1</accession>
<sequence>MARFVRIGNNVIHVPSLANVSIHTTCYGTPYLAFYFHNQTQQTVSYGWKSYSECEKDLLRVKAAMAEVEKALTGVPLTEPAEVKVELVLPAGPSGTLIAEA</sequence>
<reference evidence="1" key="1">
    <citation type="journal article" date="2020" name="Nature">
        <title>Giant virus diversity and host interactions through global metagenomics.</title>
        <authorList>
            <person name="Schulz F."/>
            <person name="Roux S."/>
            <person name="Paez-Espino D."/>
            <person name="Jungbluth S."/>
            <person name="Walsh D.A."/>
            <person name="Denef V.J."/>
            <person name="McMahon K.D."/>
            <person name="Konstantinidis K.T."/>
            <person name="Eloe-Fadrosh E.A."/>
            <person name="Kyrpides N.C."/>
            <person name="Woyke T."/>
        </authorList>
    </citation>
    <scope>NUCLEOTIDE SEQUENCE</scope>
    <source>
        <strain evidence="1">GVMAG-S-3300013286-35</strain>
    </source>
</reference>
<protein>
    <submittedName>
        <fullName evidence="1">Uncharacterized protein</fullName>
    </submittedName>
</protein>
<organism evidence="1">
    <name type="scientific">viral metagenome</name>
    <dbReference type="NCBI Taxonomy" id="1070528"/>
    <lineage>
        <taxon>unclassified sequences</taxon>
        <taxon>metagenomes</taxon>
        <taxon>organismal metagenomes</taxon>
    </lineage>
</organism>
<proteinExistence type="predicted"/>
<dbReference type="AlphaFoldDB" id="A0A6C0KWC1"/>
<evidence type="ECO:0000313" key="1">
    <source>
        <dbReference type="EMBL" id="QHU22255.1"/>
    </source>
</evidence>
<name>A0A6C0KWC1_9ZZZZ</name>